<evidence type="ECO:0000313" key="11">
    <source>
        <dbReference type="EnsemblMetazoa" id="CapteP228243"/>
    </source>
</evidence>
<keyword evidence="4" id="KW-0328">Glycosyltransferase</keyword>
<dbReference type="EMBL" id="AMQN01002860">
    <property type="status" value="NOT_ANNOTATED_CDS"/>
    <property type="molecule type" value="Genomic_DNA"/>
</dbReference>
<dbReference type="SUPFAM" id="SSF53756">
    <property type="entry name" value="UDP-Glycosyltransferase/glycogen phosphorylase"/>
    <property type="match status" value="1"/>
</dbReference>
<dbReference type="EnsemblMetazoa" id="CapteT228243">
    <property type="protein sequence ID" value="CapteP228243"/>
    <property type="gene ID" value="CapteG228243"/>
</dbReference>
<dbReference type="HOGENOM" id="CLU_009583_19_0_1"/>
<dbReference type="PANTHER" id="PTHR45871">
    <property type="entry name" value="N-ACETYLGLUCOSAMINYL-PHOSPHATIDYLINOSITOL BIOSYNTHETIC PROTEIN"/>
    <property type="match status" value="1"/>
</dbReference>
<reference evidence="10 12" key="2">
    <citation type="journal article" date="2013" name="Nature">
        <title>Insights into bilaterian evolution from three spiralian genomes.</title>
        <authorList>
            <person name="Simakov O."/>
            <person name="Marletaz F."/>
            <person name="Cho S.J."/>
            <person name="Edsinger-Gonzales E."/>
            <person name="Havlak P."/>
            <person name="Hellsten U."/>
            <person name="Kuo D.H."/>
            <person name="Larsson T."/>
            <person name="Lv J."/>
            <person name="Arendt D."/>
            <person name="Savage R."/>
            <person name="Osoegawa K."/>
            <person name="de Jong P."/>
            <person name="Grimwood J."/>
            <person name="Chapman J.A."/>
            <person name="Shapiro H."/>
            <person name="Aerts A."/>
            <person name="Otillar R.P."/>
            <person name="Terry A.Y."/>
            <person name="Boore J.L."/>
            <person name="Grigoriev I.V."/>
            <person name="Lindberg D.R."/>
            <person name="Seaver E.C."/>
            <person name="Weisblat D.A."/>
            <person name="Putnam N.H."/>
            <person name="Rokhsar D.S."/>
        </authorList>
    </citation>
    <scope>NUCLEOTIDE SEQUENCE</scope>
    <source>
        <strain evidence="10 12">I ESC-2004</strain>
    </source>
</reference>
<comment type="pathway">
    <text evidence="1">Glycolipid biosynthesis; glycosylphosphatidylinositol-anchor biosynthesis.</text>
</comment>
<evidence type="ECO:0000259" key="9">
    <source>
        <dbReference type="Pfam" id="PF08288"/>
    </source>
</evidence>
<sequence>MIHNICMVSDFFYPNMGGVESHIFQLSQCLMERGHKVIIVTHCYGNRNGVRYLTNGLKVYYLPIYPFYNQCVLPTVFPTLPLIRFILLREKISIVHGHSSFSTLAHEAMFHARTMGIKAIFTDHSLFGFADGSSIITNKVLKYSLAGTNHVICVSHTSKENTVLRAAINPHKVSVIPNAIDGTIFTPDPSKRHPCRLRVIVMCRLVYRKGADLLAAIIPQICSQHPDVDFIIGGDGPKRIVIEEMRESHSLQDRVKLLGTVPHHQVRDVLVQGDFFLNTSLTEAFCIAIVEAVSCGLQVISTKVGGVPEVLPIDFIQLAPPSSKALVAALNAAIDLRRQEKHVDPLVAHQRVAKLYTWQNVAMRTEKVYNAMAEEPEIELRDRLLRYSQCGPVAGKIFIVIAVINYFFLIIVAYWSPAEHIDIATDFPHKLKSTPQRWTRSAAKRTK</sequence>
<name>R7TF59_CAPTE</name>
<evidence type="ECO:0000256" key="7">
    <source>
        <dbReference type="SAM" id="Phobius"/>
    </source>
</evidence>
<evidence type="ECO:0000256" key="4">
    <source>
        <dbReference type="ARBA" id="ARBA00022676"/>
    </source>
</evidence>
<keyword evidence="7" id="KW-0812">Transmembrane</keyword>
<dbReference type="GO" id="GO:0006506">
    <property type="term" value="P:GPI anchor biosynthetic process"/>
    <property type="evidence" value="ECO:0007669"/>
    <property type="project" value="UniProtKB-UniPathway"/>
</dbReference>
<dbReference type="Proteomes" id="UP000014760">
    <property type="component" value="Unassembled WGS sequence"/>
</dbReference>
<evidence type="ECO:0000313" key="12">
    <source>
        <dbReference type="Proteomes" id="UP000014760"/>
    </source>
</evidence>
<evidence type="ECO:0000256" key="1">
    <source>
        <dbReference type="ARBA" id="ARBA00004687"/>
    </source>
</evidence>
<dbReference type="PANTHER" id="PTHR45871:SF1">
    <property type="entry name" value="PHOSPHATIDYLINOSITOL N-ACETYLGLUCOSAMINYLTRANSFERASE SUBUNIT A"/>
    <property type="match status" value="1"/>
</dbReference>
<dbReference type="InterPro" id="IPR039507">
    <property type="entry name" value="PIG-A/GPI3"/>
</dbReference>
<evidence type="ECO:0000256" key="3">
    <source>
        <dbReference type="ARBA" id="ARBA00022502"/>
    </source>
</evidence>
<dbReference type="GO" id="GO:0017176">
    <property type="term" value="F:phosphatidylinositol N-acetylglucosaminyltransferase activity"/>
    <property type="evidence" value="ECO:0007669"/>
    <property type="project" value="UniProtKB-EC"/>
</dbReference>
<evidence type="ECO:0000256" key="5">
    <source>
        <dbReference type="ARBA" id="ARBA00022679"/>
    </source>
</evidence>
<accession>R7TF59</accession>
<evidence type="ECO:0000313" key="10">
    <source>
        <dbReference type="EMBL" id="ELT92127.1"/>
    </source>
</evidence>
<evidence type="ECO:0000256" key="2">
    <source>
        <dbReference type="ARBA" id="ARBA00012420"/>
    </source>
</evidence>
<gene>
    <name evidence="10" type="ORF">CAPTEDRAFT_228243</name>
</gene>
<feature type="transmembrane region" description="Helical" evidence="7">
    <location>
        <begin position="393"/>
        <end position="415"/>
    </location>
</feature>
<dbReference type="InterPro" id="IPR013234">
    <property type="entry name" value="PIGA_GPI_anchor_biosynthesis"/>
</dbReference>
<keyword evidence="3" id="KW-0337">GPI-anchor biosynthesis</keyword>
<dbReference type="FunFam" id="3.40.50.2000:FF:000026">
    <property type="entry name" value="Phosphatidylinositol N-acetylglucosaminyltransferase subunit A"/>
    <property type="match status" value="1"/>
</dbReference>
<dbReference type="OrthoDB" id="734129at2759"/>
<dbReference type="EC" id="2.4.1.198" evidence="2"/>
<dbReference type="GO" id="GO:0000506">
    <property type="term" value="C:glycosylphosphatidylinositol-N-acetylglucosaminyltransferase (GPI-GnT) complex"/>
    <property type="evidence" value="ECO:0007669"/>
    <property type="project" value="InterPro"/>
</dbReference>
<evidence type="ECO:0000256" key="6">
    <source>
        <dbReference type="ARBA" id="ARBA00032160"/>
    </source>
</evidence>
<dbReference type="AlphaFoldDB" id="R7TF59"/>
<feature type="domain" description="PIGA GPI anchor biosynthesis" evidence="9">
    <location>
        <begin position="42"/>
        <end position="131"/>
    </location>
</feature>
<dbReference type="Pfam" id="PF08288">
    <property type="entry name" value="PIGA"/>
    <property type="match status" value="1"/>
</dbReference>
<dbReference type="EMBL" id="KB310235">
    <property type="protein sequence ID" value="ELT92127.1"/>
    <property type="molecule type" value="Genomic_DNA"/>
</dbReference>
<keyword evidence="12" id="KW-1185">Reference proteome</keyword>
<dbReference type="UniPathway" id="UPA00196"/>
<dbReference type="OMA" id="SHFWMSG"/>
<evidence type="ECO:0000259" key="8">
    <source>
        <dbReference type="Pfam" id="PF00534"/>
    </source>
</evidence>
<proteinExistence type="predicted"/>
<dbReference type="FunCoup" id="R7TF59">
    <property type="interactions" value="602"/>
</dbReference>
<dbReference type="Gene3D" id="3.40.50.2000">
    <property type="entry name" value="Glycogen Phosphorylase B"/>
    <property type="match status" value="2"/>
</dbReference>
<keyword evidence="5" id="KW-0808">Transferase</keyword>
<dbReference type="Pfam" id="PF00534">
    <property type="entry name" value="Glycos_transf_1"/>
    <property type="match status" value="1"/>
</dbReference>
<reference evidence="11" key="3">
    <citation type="submission" date="2015-06" db="UniProtKB">
        <authorList>
            <consortium name="EnsemblMetazoa"/>
        </authorList>
    </citation>
    <scope>IDENTIFICATION</scope>
</reference>
<dbReference type="CDD" id="cd03796">
    <property type="entry name" value="GT4_PIG-A-like"/>
    <property type="match status" value="1"/>
</dbReference>
<reference evidence="12" key="1">
    <citation type="submission" date="2012-12" db="EMBL/GenBank/DDBJ databases">
        <authorList>
            <person name="Hellsten U."/>
            <person name="Grimwood J."/>
            <person name="Chapman J.A."/>
            <person name="Shapiro H."/>
            <person name="Aerts A."/>
            <person name="Otillar R.P."/>
            <person name="Terry A.Y."/>
            <person name="Boore J.L."/>
            <person name="Simakov O."/>
            <person name="Marletaz F."/>
            <person name="Cho S.-J."/>
            <person name="Edsinger-Gonzales E."/>
            <person name="Havlak P."/>
            <person name="Kuo D.-H."/>
            <person name="Larsson T."/>
            <person name="Lv J."/>
            <person name="Arendt D."/>
            <person name="Savage R."/>
            <person name="Osoegawa K."/>
            <person name="de Jong P."/>
            <person name="Lindberg D.R."/>
            <person name="Seaver E.C."/>
            <person name="Weisblat D.A."/>
            <person name="Putnam N.H."/>
            <person name="Grigoriev I.V."/>
            <person name="Rokhsar D.S."/>
        </authorList>
    </citation>
    <scope>NUCLEOTIDE SEQUENCE</scope>
    <source>
        <strain evidence="12">I ESC-2004</strain>
    </source>
</reference>
<dbReference type="STRING" id="283909.R7TF59"/>
<dbReference type="InterPro" id="IPR001296">
    <property type="entry name" value="Glyco_trans_1"/>
</dbReference>
<organism evidence="10">
    <name type="scientific">Capitella teleta</name>
    <name type="common">Polychaete worm</name>
    <dbReference type="NCBI Taxonomy" id="283909"/>
    <lineage>
        <taxon>Eukaryota</taxon>
        <taxon>Metazoa</taxon>
        <taxon>Spiralia</taxon>
        <taxon>Lophotrochozoa</taxon>
        <taxon>Annelida</taxon>
        <taxon>Polychaeta</taxon>
        <taxon>Sedentaria</taxon>
        <taxon>Scolecida</taxon>
        <taxon>Capitellidae</taxon>
        <taxon>Capitella</taxon>
    </lineage>
</organism>
<protein>
    <recommendedName>
        <fullName evidence="2">phosphatidylinositol N-acetylglucosaminyltransferase</fullName>
        <ecNumber evidence="2">2.4.1.198</ecNumber>
    </recommendedName>
    <alternativeName>
        <fullName evidence="6">GlcNAc-PI synthesis protein</fullName>
    </alternativeName>
</protein>
<keyword evidence="7" id="KW-0472">Membrane</keyword>
<keyword evidence="7" id="KW-1133">Transmembrane helix</keyword>
<feature type="domain" description="Glycosyl transferase family 1" evidence="8">
    <location>
        <begin position="199"/>
        <end position="340"/>
    </location>
</feature>